<feature type="signal peptide" evidence="1">
    <location>
        <begin position="1"/>
        <end position="26"/>
    </location>
</feature>
<dbReference type="AlphaFoldDB" id="A0A7G9L0G3"/>
<dbReference type="EMBL" id="CP060697">
    <property type="protein sequence ID" value="QNM82112.1"/>
    <property type="molecule type" value="Genomic_DNA"/>
</dbReference>
<evidence type="ECO:0000313" key="3">
    <source>
        <dbReference type="Proteomes" id="UP000515861"/>
    </source>
</evidence>
<dbReference type="KEGG" id="ssau:H8M03_08730"/>
<keyword evidence="1" id="KW-0732">Signal</keyword>
<feature type="chain" id="PRO_5028984199" evidence="1">
    <location>
        <begin position="27"/>
        <end position="174"/>
    </location>
</feature>
<dbReference type="Proteomes" id="UP000515861">
    <property type="component" value="Chromosome"/>
</dbReference>
<dbReference type="Pfam" id="PF14352">
    <property type="entry name" value="DUF4402"/>
    <property type="match status" value="1"/>
</dbReference>
<gene>
    <name evidence="2" type="ORF">H8M03_08730</name>
</gene>
<dbReference type="RefSeq" id="WP_187479067.1">
    <property type="nucleotide sequence ID" value="NZ_CP060697.1"/>
</dbReference>
<proteinExistence type="predicted"/>
<name>A0A7G9L0G3_9SPHN</name>
<evidence type="ECO:0000313" key="2">
    <source>
        <dbReference type="EMBL" id="QNM82112.1"/>
    </source>
</evidence>
<protein>
    <submittedName>
        <fullName evidence="2">DUF4402 domain-containing protein</fullName>
    </submittedName>
</protein>
<organism evidence="2 3">
    <name type="scientific">Sphingomonas sabuli</name>
    <dbReference type="NCBI Taxonomy" id="2764186"/>
    <lineage>
        <taxon>Bacteria</taxon>
        <taxon>Pseudomonadati</taxon>
        <taxon>Pseudomonadota</taxon>
        <taxon>Alphaproteobacteria</taxon>
        <taxon>Sphingomonadales</taxon>
        <taxon>Sphingomonadaceae</taxon>
        <taxon>Sphingomonas</taxon>
    </lineage>
</organism>
<evidence type="ECO:0000256" key="1">
    <source>
        <dbReference type="SAM" id="SignalP"/>
    </source>
</evidence>
<keyword evidence="3" id="KW-1185">Reference proteome</keyword>
<reference evidence="2 3" key="1">
    <citation type="submission" date="2020-08" db="EMBL/GenBank/DDBJ databases">
        <title>Sphingomonas sp. sand1-3 16S ribosomal RNA gene Genome sequencing and assembly.</title>
        <authorList>
            <person name="Kang M."/>
        </authorList>
    </citation>
    <scope>NUCLEOTIDE SEQUENCE [LARGE SCALE GENOMIC DNA]</scope>
    <source>
        <strain evidence="3">sand1-3</strain>
    </source>
</reference>
<accession>A0A7G9L0G3</accession>
<dbReference type="InterPro" id="IPR025514">
    <property type="entry name" value="DUF4402"/>
</dbReference>
<sequence>MASRYALIALAAAAALLAGVPSSASAQCRLCSTPTTELATDANGADIQLSLEAALDFDNLVLDGDGQGEATLLPTGHRSASGSVTAVSARAMVGSVAITGVPGRAVRIDLPPRIELHSSRGGRIIIESIETDLPSAPRLDSAGNLNFRFGGRLDVRGGIEGDYRGDVPITVEYL</sequence>